<proteinExistence type="predicted"/>
<dbReference type="EMBL" id="LJOW01000002">
    <property type="protein sequence ID" value="OBQ45514.1"/>
    <property type="molecule type" value="Genomic_DNA"/>
</dbReference>
<comment type="caution">
    <text evidence="1">The sequence shown here is derived from an EMBL/GenBank/DDBJ whole genome shotgun (WGS) entry which is preliminary data.</text>
</comment>
<gene>
    <name evidence="1" type="ORF">AN484_00620</name>
</gene>
<evidence type="ECO:0000313" key="2">
    <source>
        <dbReference type="Proteomes" id="UP000092093"/>
    </source>
</evidence>
<sequence length="64" mass="7668">MTSWNQNRQLMLIELTLVQVEHLIVQQHQLLLNCQQVLHQQPLTQYLQHLLQLAQEETVQLEQL</sequence>
<evidence type="ECO:0000313" key="1">
    <source>
        <dbReference type="EMBL" id="OBQ45514.1"/>
    </source>
</evidence>
<dbReference type="Proteomes" id="UP000092093">
    <property type="component" value="Unassembled WGS sequence"/>
</dbReference>
<dbReference type="AlphaFoldDB" id="A0A1B7X828"/>
<reference evidence="1 2" key="1">
    <citation type="submission" date="2015-09" db="EMBL/GenBank/DDBJ databases">
        <title>Aphanizomenon flos-aquae WA102.</title>
        <authorList>
            <person name="Driscoll C."/>
        </authorList>
    </citation>
    <scope>NUCLEOTIDE SEQUENCE [LARGE SCALE GENOMIC DNA]</scope>
    <source>
        <strain evidence="1">WA102</strain>
    </source>
</reference>
<protein>
    <submittedName>
        <fullName evidence="1">Uncharacterized protein</fullName>
    </submittedName>
</protein>
<organism evidence="1 2">
    <name type="scientific">Aphanizomenon flos-aquae WA102</name>
    <dbReference type="NCBI Taxonomy" id="1710896"/>
    <lineage>
        <taxon>Bacteria</taxon>
        <taxon>Bacillati</taxon>
        <taxon>Cyanobacteriota</taxon>
        <taxon>Cyanophyceae</taxon>
        <taxon>Nostocales</taxon>
        <taxon>Aphanizomenonaceae</taxon>
        <taxon>Aphanizomenon</taxon>
    </lineage>
</organism>
<accession>A0A1B7X828</accession>
<name>A0A1B7X828_APHFL</name>